<proteinExistence type="predicted"/>
<keyword evidence="2" id="KW-1185">Reference proteome</keyword>
<comment type="caution">
    <text evidence="1">The sequence shown here is derived from an EMBL/GenBank/DDBJ whole genome shotgun (WGS) entry which is preliminary data.</text>
</comment>
<dbReference type="AlphaFoldDB" id="A0AAD5RKZ4"/>
<protein>
    <submittedName>
        <fullName evidence="1">Uncharacterized protein</fullName>
    </submittedName>
</protein>
<accession>A0AAD5RKZ4</accession>
<gene>
    <name evidence="1" type="ORF">MKZ38_005726</name>
</gene>
<sequence>MDTGAFSVESCIQQFFNTLTTATRAECDIKASASAGSSGPFVENASLVGGPVKPVPVQGLWSYTVIAGPSQADIMQFRAGRSKLDMIGGQSPLAVYVIKKRDGVCYIQIRDTSPEGKVEFNIRQFRTVGDLASLVDIPIILGNKY</sequence>
<dbReference type="EMBL" id="JAKWBI020000344">
    <property type="protein sequence ID" value="KAJ2896232.1"/>
    <property type="molecule type" value="Genomic_DNA"/>
</dbReference>
<evidence type="ECO:0000313" key="2">
    <source>
        <dbReference type="Proteomes" id="UP001201980"/>
    </source>
</evidence>
<dbReference type="Proteomes" id="UP001201980">
    <property type="component" value="Unassembled WGS sequence"/>
</dbReference>
<organism evidence="1 2">
    <name type="scientific">Zalerion maritima</name>
    <dbReference type="NCBI Taxonomy" id="339359"/>
    <lineage>
        <taxon>Eukaryota</taxon>
        <taxon>Fungi</taxon>
        <taxon>Dikarya</taxon>
        <taxon>Ascomycota</taxon>
        <taxon>Pezizomycotina</taxon>
        <taxon>Sordariomycetes</taxon>
        <taxon>Lulworthiomycetidae</taxon>
        <taxon>Lulworthiales</taxon>
        <taxon>Lulworthiaceae</taxon>
        <taxon>Zalerion</taxon>
    </lineage>
</organism>
<name>A0AAD5RKZ4_9PEZI</name>
<reference evidence="1" key="1">
    <citation type="submission" date="2022-07" db="EMBL/GenBank/DDBJ databases">
        <title>Draft genome sequence of Zalerion maritima ATCC 34329, a (micro)plastics degrading marine fungus.</title>
        <authorList>
            <person name="Paco A."/>
            <person name="Goncalves M.F.M."/>
            <person name="Rocha-Santos T.A.P."/>
            <person name="Alves A."/>
        </authorList>
    </citation>
    <scope>NUCLEOTIDE SEQUENCE</scope>
    <source>
        <strain evidence="1">ATCC 34329</strain>
    </source>
</reference>
<evidence type="ECO:0000313" key="1">
    <source>
        <dbReference type="EMBL" id="KAJ2896232.1"/>
    </source>
</evidence>